<feature type="signal peptide" evidence="3">
    <location>
        <begin position="1"/>
        <end position="21"/>
    </location>
</feature>
<sequence>MEMRGACVLLGVLLLTGCSSSQNLTKKKPLKKDATKAPNPAIEALQKQIDDIFQELNHLKEQQALQTVCLKGTKINGKCFLADPLSKQYHTASEDCNSLGGVLSAPTSMEENQQLRDYVRQSIGPDQDIWLGINDMMTEGAWVDQTGLSAAYKNWDISDSRFPQPDGGQAQNCGVLSLSAQGKWFDENCRKSKPSVCQFNIV</sequence>
<feature type="chain" id="PRO_5034160459" evidence="3">
    <location>
        <begin position="22"/>
        <end position="202"/>
    </location>
</feature>
<dbReference type="Proteomes" id="UP000694680">
    <property type="component" value="Chromosome 11"/>
</dbReference>
<name>A0A8C5GCP0_GOUWI</name>
<protein>
    <submittedName>
        <fullName evidence="5">Tetranectin-like</fullName>
    </submittedName>
</protein>
<dbReference type="AlphaFoldDB" id="A0A8C5GCP0"/>
<dbReference type="FunFam" id="3.10.100.10:FF:000010">
    <property type="entry name" value="C-type lectin domain family 3 member A"/>
    <property type="match status" value="1"/>
</dbReference>
<dbReference type="GO" id="GO:0030246">
    <property type="term" value="F:carbohydrate binding"/>
    <property type="evidence" value="ECO:0007669"/>
    <property type="project" value="UniProtKB-KW"/>
</dbReference>
<dbReference type="SMART" id="SM00034">
    <property type="entry name" value="CLECT"/>
    <property type="match status" value="1"/>
</dbReference>
<keyword evidence="1" id="KW-0430">Lectin</keyword>
<keyword evidence="2" id="KW-1015">Disulfide bond</keyword>
<dbReference type="OrthoDB" id="6366227at2759"/>
<evidence type="ECO:0000259" key="4">
    <source>
        <dbReference type="PROSITE" id="PS50041"/>
    </source>
</evidence>
<dbReference type="InterPro" id="IPR018378">
    <property type="entry name" value="C-type_lectin_CS"/>
</dbReference>
<dbReference type="SUPFAM" id="SSF56436">
    <property type="entry name" value="C-type lectin-like"/>
    <property type="match status" value="1"/>
</dbReference>
<evidence type="ECO:0000256" key="3">
    <source>
        <dbReference type="SAM" id="SignalP"/>
    </source>
</evidence>
<gene>
    <name evidence="5" type="primary">LOC114472556</name>
</gene>
<dbReference type="PANTHER" id="PTHR22799">
    <property type="entry name" value="TETRANECTIN-RELATED"/>
    <property type="match status" value="1"/>
</dbReference>
<evidence type="ECO:0000313" key="5">
    <source>
        <dbReference type="Ensembl" id="ENSGWIP00000028319.1"/>
    </source>
</evidence>
<evidence type="ECO:0000313" key="6">
    <source>
        <dbReference type="Proteomes" id="UP000694680"/>
    </source>
</evidence>
<feature type="domain" description="C-type lectin" evidence="4">
    <location>
        <begin position="75"/>
        <end position="198"/>
    </location>
</feature>
<reference evidence="5" key="1">
    <citation type="submission" date="2020-06" db="EMBL/GenBank/DDBJ databases">
        <authorList>
            <consortium name="Wellcome Sanger Institute Data Sharing"/>
        </authorList>
    </citation>
    <scope>NUCLEOTIDE SEQUENCE [LARGE SCALE GENOMIC DNA]</scope>
</reference>
<dbReference type="InterPro" id="IPR016186">
    <property type="entry name" value="C-type_lectin-like/link_sf"/>
</dbReference>
<dbReference type="PROSITE" id="PS50041">
    <property type="entry name" value="C_TYPE_LECTIN_2"/>
    <property type="match status" value="1"/>
</dbReference>
<dbReference type="SUPFAM" id="SSF57944">
    <property type="entry name" value="Triple coiled coil domain of C-type lectins"/>
    <property type="match status" value="1"/>
</dbReference>
<reference evidence="5" key="2">
    <citation type="submission" date="2025-08" db="UniProtKB">
        <authorList>
            <consortium name="Ensembl"/>
        </authorList>
    </citation>
    <scope>IDENTIFICATION</scope>
</reference>
<dbReference type="InterPro" id="IPR016187">
    <property type="entry name" value="CTDL_fold"/>
</dbReference>
<keyword evidence="3" id="KW-0732">Signal</keyword>
<proteinExistence type="predicted"/>
<accession>A0A8C5GCP0</accession>
<dbReference type="InterPro" id="IPR001304">
    <property type="entry name" value="C-type_lectin-like"/>
</dbReference>
<dbReference type="GeneID" id="114472556"/>
<dbReference type="GO" id="GO:0030282">
    <property type="term" value="P:bone mineralization"/>
    <property type="evidence" value="ECO:0007669"/>
    <property type="project" value="TreeGrafter"/>
</dbReference>
<dbReference type="PANTHER" id="PTHR22799:SF3">
    <property type="entry name" value="TETRANECTIN"/>
    <property type="match status" value="1"/>
</dbReference>
<dbReference type="Ensembl" id="ENSGWIT00000030885.1">
    <property type="protein sequence ID" value="ENSGWIP00000028319.1"/>
    <property type="gene ID" value="ENSGWIG00000014785.1"/>
</dbReference>
<dbReference type="InterPro" id="IPR051663">
    <property type="entry name" value="CLec_Tetranectin-domain"/>
</dbReference>
<reference evidence="5" key="3">
    <citation type="submission" date="2025-09" db="UniProtKB">
        <authorList>
            <consortium name="Ensembl"/>
        </authorList>
    </citation>
    <scope>IDENTIFICATION</scope>
</reference>
<keyword evidence="6" id="KW-1185">Reference proteome</keyword>
<dbReference type="PROSITE" id="PS00615">
    <property type="entry name" value="C_TYPE_LECTIN_1"/>
    <property type="match status" value="1"/>
</dbReference>
<organism evidence="5 6">
    <name type="scientific">Gouania willdenowi</name>
    <name type="common">Blunt-snouted clingfish</name>
    <name type="synonym">Lepadogaster willdenowi</name>
    <dbReference type="NCBI Taxonomy" id="441366"/>
    <lineage>
        <taxon>Eukaryota</taxon>
        <taxon>Metazoa</taxon>
        <taxon>Chordata</taxon>
        <taxon>Craniata</taxon>
        <taxon>Vertebrata</taxon>
        <taxon>Euteleostomi</taxon>
        <taxon>Actinopterygii</taxon>
        <taxon>Neopterygii</taxon>
        <taxon>Teleostei</taxon>
        <taxon>Neoteleostei</taxon>
        <taxon>Acanthomorphata</taxon>
        <taxon>Ovalentaria</taxon>
        <taxon>Blenniimorphae</taxon>
        <taxon>Blenniiformes</taxon>
        <taxon>Gobiesocoidei</taxon>
        <taxon>Gobiesocidae</taxon>
        <taxon>Gobiesocinae</taxon>
        <taxon>Gouania</taxon>
    </lineage>
</organism>
<dbReference type="RefSeq" id="XP_028317679.1">
    <property type="nucleotide sequence ID" value="XM_028461878.1"/>
</dbReference>
<dbReference type="Pfam" id="PF00059">
    <property type="entry name" value="Lectin_C"/>
    <property type="match status" value="1"/>
</dbReference>
<dbReference type="GO" id="GO:0005615">
    <property type="term" value="C:extracellular space"/>
    <property type="evidence" value="ECO:0007669"/>
    <property type="project" value="TreeGrafter"/>
</dbReference>
<dbReference type="PROSITE" id="PS51257">
    <property type="entry name" value="PROKAR_LIPOPROTEIN"/>
    <property type="match status" value="1"/>
</dbReference>
<evidence type="ECO:0000256" key="1">
    <source>
        <dbReference type="ARBA" id="ARBA00022734"/>
    </source>
</evidence>
<evidence type="ECO:0000256" key="2">
    <source>
        <dbReference type="ARBA" id="ARBA00023157"/>
    </source>
</evidence>
<dbReference type="Gene3D" id="3.10.100.10">
    <property type="entry name" value="Mannose-Binding Protein A, subunit A"/>
    <property type="match status" value="1"/>
</dbReference>